<gene>
    <name evidence="6" type="primary">lptC</name>
    <name evidence="6" type="ORF">EYC87_02690</name>
</gene>
<evidence type="ECO:0000256" key="1">
    <source>
        <dbReference type="ARBA" id="ARBA00022475"/>
    </source>
</evidence>
<reference evidence="6" key="1">
    <citation type="submission" date="2019-02" db="EMBL/GenBank/DDBJ databases">
        <authorList>
            <person name="Li S.-H."/>
        </authorList>
    </citation>
    <scope>NUCLEOTIDE SEQUENCE</scope>
    <source>
        <strain evidence="6">IMCC8485</strain>
    </source>
</reference>
<protein>
    <submittedName>
        <fullName evidence="6">LPS export ABC transporter periplasmic protein LptC</fullName>
    </submittedName>
</protein>
<keyword evidence="1" id="KW-1003">Cell membrane</keyword>
<organism evidence="6 7">
    <name type="scientific">Candidatus Seongchinamella marina</name>
    <dbReference type="NCBI Taxonomy" id="2518990"/>
    <lineage>
        <taxon>Bacteria</taxon>
        <taxon>Pseudomonadati</taxon>
        <taxon>Pseudomonadota</taxon>
        <taxon>Gammaproteobacteria</taxon>
        <taxon>Cellvibrionales</taxon>
        <taxon>Halieaceae</taxon>
        <taxon>Seongchinamella</taxon>
    </lineage>
</organism>
<dbReference type="InterPro" id="IPR026265">
    <property type="entry name" value="LptC"/>
</dbReference>
<dbReference type="InterPro" id="IPR052363">
    <property type="entry name" value="LPS_export_LptC"/>
</dbReference>
<evidence type="ECO:0000256" key="3">
    <source>
        <dbReference type="ARBA" id="ARBA00022692"/>
    </source>
</evidence>
<evidence type="ECO:0000313" key="7">
    <source>
        <dbReference type="Proteomes" id="UP001143307"/>
    </source>
</evidence>
<dbReference type="InterPro" id="IPR010664">
    <property type="entry name" value="LipoPS_assembly_LptC-rel"/>
</dbReference>
<evidence type="ECO:0000256" key="4">
    <source>
        <dbReference type="ARBA" id="ARBA00022989"/>
    </source>
</evidence>
<proteinExistence type="predicted"/>
<keyword evidence="5" id="KW-0472">Membrane</keyword>
<accession>A0ABT3SR89</accession>
<keyword evidence="4" id="KW-1133">Transmembrane helix</keyword>
<keyword evidence="3" id="KW-0812">Transmembrane</keyword>
<dbReference type="PANTHER" id="PTHR37481">
    <property type="entry name" value="LIPOPOLYSACCHARIDE EXPORT SYSTEM PROTEIN LPTC"/>
    <property type="match status" value="1"/>
</dbReference>
<sequence length="216" mass="24476">MQRRRRCCAPSLRATAQLARLTEATSGGLRLVPRLPLQILLAIVLVLAANHYWNPETAESPDLDTSARRHELPKTYLEVVRAWTFDEGGKLTDIVEAERLEQFPRRHLSYITMPRFFAHSGDDRSWSASADKGRTDEKVDRLLLRKNVVLIHDQSGTRMKTQALDIELENKVASSNKKVTVVQGNNSTRADGMVVRMEDEIIIMKPNVESIYAPMP</sequence>
<dbReference type="Gene3D" id="2.60.450.10">
    <property type="entry name" value="Lipopolysaccharide (LPS) transport protein A like domain"/>
    <property type="match status" value="1"/>
</dbReference>
<keyword evidence="7" id="KW-1185">Reference proteome</keyword>
<evidence type="ECO:0000313" key="6">
    <source>
        <dbReference type="EMBL" id="MCX2972498.1"/>
    </source>
</evidence>
<keyword evidence="2" id="KW-0997">Cell inner membrane</keyword>
<comment type="caution">
    <text evidence="6">The sequence shown here is derived from an EMBL/GenBank/DDBJ whole genome shotgun (WGS) entry which is preliminary data.</text>
</comment>
<dbReference type="Pfam" id="PF06835">
    <property type="entry name" value="LptC"/>
    <property type="match status" value="1"/>
</dbReference>
<dbReference type="EMBL" id="SHNP01000001">
    <property type="protein sequence ID" value="MCX2972498.1"/>
    <property type="molecule type" value="Genomic_DNA"/>
</dbReference>
<dbReference type="Proteomes" id="UP001143307">
    <property type="component" value="Unassembled WGS sequence"/>
</dbReference>
<evidence type="ECO:0000256" key="2">
    <source>
        <dbReference type="ARBA" id="ARBA00022519"/>
    </source>
</evidence>
<dbReference type="PANTHER" id="PTHR37481:SF1">
    <property type="entry name" value="LIPOPOLYSACCHARIDE EXPORT SYSTEM PROTEIN LPTC"/>
    <property type="match status" value="1"/>
</dbReference>
<evidence type="ECO:0000256" key="5">
    <source>
        <dbReference type="ARBA" id="ARBA00023136"/>
    </source>
</evidence>
<name>A0ABT3SR89_9GAMM</name>
<dbReference type="NCBIfam" id="TIGR04409">
    <property type="entry name" value="LptC_YrbK"/>
    <property type="match status" value="1"/>
</dbReference>